<dbReference type="OrthoDB" id="9815116at2"/>
<dbReference type="HOGENOM" id="CLU_037612_1_4_9"/>
<accession>G9WJ54</accession>
<protein>
    <recommendedName>
        <fullName evidence="4">Sporulation initiation inhibitor protein Soj</fullName>
    </recommendedName>
</protein>
<sequence length="259" mass="28243">MVRVIALANQKGGVGKTTTALNIAAGLLKNGQKVLLIDLDPQSNATSGAGVDKKEINFDAYDVLISNRSVKSAILKRTDNFDILPSSPELAGAEIELTKKKNRQMILKRKIAQEKENYDFVIIDNPPALGLLSLNSLMAADSVLIPVQAEYFALEGLAQLKKTIDLVKEHGNLGLTIEGILMTMTTHTKISRQVVAEVEKHFPEETYSITIPRNVRLTEAPSFGQSIFDFAGFSSGARAYNKLVKEIISKDGTEESEPS</sequence>
<comment type="similarity">
    <text evidence="1">Belongs to the ParA family.</text>
</comment>
<dbReference type="CDD" id="cd02042">
    <property type="entry name" value="ParAB_family"/>
    <property type="match status" value="1"/>
</dbReference>
<evidence type="ECO:0000256" key="3">
    <source>
        <dbReference type="ARBA" id="ARBA00062323"/>
    </source>
</evidence>
<dbReference type="EMBL" id="AFVZ01000001">
    <property type="protein sequence ID" value="EHN58503.1"/>
    <property type="molecule type" value="Genomic_DNA"/>
</dbReference>
<name>G9WJ54_9LACO</name>
<comment type="catalytic activity">
    <reaction evidence="2">
        <text>ATP + H2O = ADP + phosphate + H(+)</text>
        <dbReference type="Rhea" id="RHEA:13065"/>
        <dbReference type="ChEBI" id="CHEBI:15377"/>
        <dbReference type="ChEBI" id="CHEBI:15378"/>
        <dbReference type="ChEBI" id="CHEBI:30616"/>
        <dbReference type="ChEBI" id="CHEBI:43474"/>
        <dbReference type="ChEBI" id="CHEBI:456216"/>
    </reaction>
</comment>
<evidence type="ECO:0000259" key="5">
    <source>
        <dbReference type="Pfam" id="PF13614"/>
    </source>
</evidence>
<proteinExistence type="inferred from homology"/>
<evidence type="ECO:0000313" key="6">
    <source>
        <dbReference type="EMBL" id="EHN58503.1"/>
    </source>
</evidence>
<comment type="subunit">
    <text evidence="3">Dimerizes in the presence of ATP but not ADP; ATP-binding is required for double-stranded (ds)DNA-binding. Interacts with DnaA.</text>
</comment>
<dbReference type="Gene3D" id="3.40.50.300">
    <property type="entry name" value="P-loop containing nucleotide triphosphate hydrolases"/>
    <property type="match status" value="1"/>
</dbReference>
<dbReference type="InterPro" id="IPR025669">
    <property type="entry name" value="AAA_dom"/>
</dbReference>
<comment type="caution">
    <text evidence="6">The sequence shown here is derived from an EMBL/GenBank/DDBJ whole genome shotgun (WGS) entry which is preliminary data.</text>
</comment>
<evidence type="ECO:0000256" key="4">
    <source>
        <dbReference type="ARBA" id="ARBA00071824"/>
    </source>
</evidence>
<dbReference type="InterPro" id="IPR027417">
    <property type="entry name" value="P-loop_NTPase"/>
</dbReference>
<dbReference type="RefSeq" id="WP_007744822.1">
    <property type="nucleotide sequence ID" value="NZ_CM001398.1"/>
</dbReference>
<feature type="domain" description="AAA" evidence="5">
    <location>
        <begin position="3"/>
        <end position="176"/>
    </location>
</feature>
<dbReference type="PANTHER" id="PTHR13696:SF52">
    <property type="entry name" value="PARA FAMILY PROTEIN CT_582"/>
    <property type="match status" value="1"/>
</dbReference>
<dbReference type="PIRSF" id="PIRSF009320">
    <property type="entry name" value="Nuc_binding_HP_1000"/>
    <property type="match status" value="1"/>
</dbReference>
<dbReference type="AlphaFoldDB" id="G9WJ54"/>
<dbReference type="InterPro" id="IPR050678">
    <property type="entry name" value="DNA_Partitioning_ATPase"/>
</dbReference>
<dbReference type="PANTHER" id="PTHR13696">
    <property type="entry name" value="P-LOOP CONTAINING NUCLEOSIDE TRIPHOSPHATE HYDROLASE"/>
    <property type="match status" value="1"/>
</dbReference>
<dbReference type="eggNOG" id="COG1192">
    <property type="taxonomic scope" value="Bacteria"/>
</dbReference>
<dbReference type="STRING" id="336988.NT96_05090"/>
<reference evidence="6 7" key="1">
    <citation type="journal article" date="2012" name="PLoS ONE">
        <title>Functional divergence in the genus oenococcus as predicted by genome sequencing of the newly-described species, Oenococcus kitaharae.</title>
        <authorList>
            <person name="Borneman A.R."/>
            <person name="McCarthy J.M."/>
            <person name="Chambers P.J."/>
            <person name="Bartowsky E.J."/>
        </authorList>
    </citation>
    <scope>NUCLEOTIDE SEQUENCE [LARGE SCALE GENOMIC DNA]</scope>
    <source>
        <strain evidence="7">DSM17330</strain>
    </source>
</reference>
<dbReference type="PATRIC" id="fig|1045004.4.peg.380"/>
<evidence type="ECO:0000256" key="2">
    <source>
        <dbReference type="ARBA" id="ARBA00049360"/>
    </source>
</evidence>
<dbReference type="Proteomes" id="UP000004959">
    <property type="component" value="Chromosome"/>
</dbReference>
<evidence type="ECO:0000313" key="7">
    <source>
        <dbReference type="Proteomes" id="UP000004959"/>
    </source>
</evidence>
<evidence type="ECO:0000256" key="1">
    <source>
        <dbReference type="ARBA" id="ARBA00006976"/>
    </source>
</evidence>
<organism evidence="6 7">
    <name type="scientific">Oenococcus kitaharae DSM 17330</name>
    <dbReference type="NCBI Taxonomy" id="1045004"/>
    <lineage>
        <taxon>Bacteria</taxon>
        <taxon>Bacillati</taxon>
        <taxon>Bacillota</taxon>
        <taxon>Bacilli</taxon>
        <taxon>Lactobacillales</taxon>
        <taxon>Lactobacillaceae</taxon>
        <taxon>Oenococcus</taxon>
    </lineage>
</organism>
<keyword evidence="7" id="KW-1185">Reference proteome</keyword>
<dbReference type="SUPFAM" id="SSF52540">
    <property type="entry name" value="P-loop containing nucleoside triphosphate hydrolases"/>
    <property type="match status" value="1"/>
</dbReference>
<gene>
    <name evidence="6" type="ORF">OKIT_0381</name>
</gene>
<dbReference type="FunFam" id="3.40.50.300:FF:000285">
    <property type="entry name" value="Sporulation initiation inhibitor Soj"/>
    <property type="match status" value="1"/>
</dbReference>
<dbReference type="Pfam" id="PF13614">
    <property type="entry name" value="AAA_31"/>
    <property type="match status" value="1"/>
</dbReference>